<comment type="caution">
    <text evidence="2">The sequence shown here is derived from an EMBL/GenBank/DDBJ whole genome shotgun (WGS) entry which is preliminary data.</text>
</comment>
<keyword evidence="3" id="KW-1185">Reference proteome</keyword>
<evidence type="ECO:0000256" key="1">
    <source>
        <dbReference type="SAM" id="MobiDB-lite"/>
    </source>
</evidence>
<accession>A0AAN8KZK3</accession>
<reference evidence="2 3" key="1">
    <citation type="submission" date="2021-04" db="EMBL/GenBank/DDBJ databases">
        <authorList>
            <person name="De Guttry C."/>
            <person name="Zahm M."/>
            <person name="Klopp C."/>
            <person name="Cabau C."/>
            <person name="Louis A."/>
            <person name="Berthelot C."/>
            <person name="Parey E."/>
            <person name="Roest Crollius H."/>
            <person name="Montfort J."/>
            <person name="Robinson-Rechavi M."/>
            <person name="Bucao C."/>
            <person name="Bouchez O."/>
            <person name="Gislard M."/>
            <person name="Lluch J."/>
            <person name="Milhes M."/>
            <person name="Lampietro C."/>
            <person name="Lopez Roques C."/>
            <person name="Donnadieu C."/>
            <person name="Braasch I."/>
            <person name="Desvignes T."/>
            <person name="Postlethwait J."/>
            <person name="Bobe J."/>
            <person name="Wedekind C."/>
            <person name="Guiguen Y."/>
        </authorList>
    </citation>
    <scope>NUCLEOTIDE SEQUENCE [LARGE SCALE GENOMIC DNA]</scope>
    <source>
        <strain evidence="2">Cs_M1</strain>
        <tissue evidence="2">Blood</tissue>
    </source>
</reference>
<proteinExistence type="predicted"/>
<organism evidence="2 3">
    <name type="scientific">Coregonus suidteri</name>
    <dbReference type="NCBI Taxonomy" id="861788"/>
    <lineage>
        <taxon>Eukaryota</taxon>
        <taxon>Metazoa</taxon>
        <taxon>Chordata</taxon>
        <taxon>Craniata</taxon>
        <taxon>Vertebrata</taxon>
        <taxon>Euteleostomi</taxon>
        <taxon>Actinopterygii</taxon>
        <taxon>Neopterygii</taxon>
        <taxon>Teleostei</taxon>
        <taxon>Protacanthopterygii</taxon>
        <taxon>Salmoniformes</taxon>
        <taxon>Salmonidae</taxon>
        <taxon>Coregoninae</taxon>
        <taxon>Coregonus</taxon>
    </lineage>
</organism>
<evidence type="ECO:0000313" key="3">
    <source>
        <dbReference type="Proteomes" id="UP001356427"/>
    </source>
</evidence>
<sequence length="70" mass="8105">MNFEVEQSQRKEKLEFSWNLCLSEDGGGGEKKGHPERLTHRTGQEPVPDTDTSERKRCYWPASRTRQLVG</sequence>
<dbReference type="EMBL" id="JAGTTL010000034">
    <property type="protein sequence ID" value="KAK6294910.1"/>
    <property type="molecule type" value="Genomic_DNA"/>
</dbReference>
<evidence type="ECO:0000313" key="2">
    <source>
        <dbReference type="EMBL" id="KAK6294910.1"/>
    </source>
</evidence>
<name>A0AAN8KZK3_9TELE</name>
<feature type="compositionally biased region" description="Basic and acidic residues" evidence="1">
    <location>
        <begin position="28"/>
        <end position="43"/>
    </location>
</feature>
<protein>
    <submittedName>
        <fullName evidence="2">Uncharacterized protein</fullName>
    </submittedName>
</protein>
<gene>
    <name evidence="2" type="ORF">J4Q44_G00341360</name>
</gene>
<dbReference type="AlphaFoldDB" id="A0AAN8KZK3"/>
<feature type="region of interest" description="Disordered" evidence="1">
    <location>
        <begin position="24"/>
        <end position="57"/>
    </location>
</feature>
<dbReference type="Proteomes" id="UP001356427">
    <property type="component" value="Unassembled WGS sequence"/>
</dbReference>